<evidence type="ECO:0000313" key="2">
    <source>
        <dbReference type="EMBL" id="GCL51052.1"/>
    </source>
</evidence>
<dbReference type="GO" id="GO:0003677">
    <property type="term" value="F:DNA binding"/>
    <property type="evidence" value="ECO:0007669"/>
    <property type="project" value="InterPro"/>
</dbReference>
<name>A0A6H9GY30_MICAE</name>
<dbReference type="InterPro" id="IPR051698">
    <property type="entry name" value="Transposase_11-like"/>
</dbReference>
<dbReference type="NCBIfam" id="NF033564">
    <property type="entry name" value="transpos_ISAs1"/>
    <property type="match status" value="1"/>
</dbReference>
<accession>A0A6H9GY30</accession>
<reference evidence="2 3" key="1">
    <citation type="submission" date="2019-02" db="EMBL/GenBank/DDBJ databases">
        <title>Draft genome sequence of Arthrospira platensis NIES-3804.</title>
        <authorList>
            <person name="Yamaguchi H."/>
            <person name="Suzuki S."/>
            <person name="Kawachi M."/>
        </authorList>
    </citation>
    <scope>NUCLEOTIDE SEQUENCE [LARGE SCALE GENOMIC DNA]</scope>
    <source>
        <strain evidence="2 3">NIES-3804</strain>
    </source>
</reference>
<evidence type="ECO:0000313" key="3">
    <source>
        <dbReference type="Proteomes" id="UP000435041"/>
    </source>
</evidence>
<sequence>MFISLFSQEIALILHLKRIENKKGSEIDEGQAIIEDCSLQNKVFTGDALHCQKKTISLIAKSKNDYVITVKGNQKNLYQRIQDLSNSSKPESCFLEQDNSHGRKISRKIEVFKVRKNERQGFENLRRLIKVERRGSCGYKTYEETAYYISSLTESTQVFAKIIRGHWKIENQLHWVKDVIFEEDKSQISDFQAASNWSILTTIGLNLFRGLGFISITEGQRWLAERWEKLIVLST</sequence>
<dbReference type="InterPro" id="IPR047647">
    <property type="entry name" value="ISAs1_transpos"/>
</dbReference>
<dbReference type="PANTHER" id="PTHR30298">
    <property type="entry name" value="H REPEAT-ASSOCIATED PREDICTED TRANSPOSASE"/>
    <property type="match status" value="1"/>
</dbReference>
<dbReference type="PANTHER" id="PTHR30298:SF0">
    <property type="entry name" value="PROTEIN YBFL-RELATED"/>
    <property type="match status" value="1"/>
</dbReference>
<organism evidence="2 3">
    <name type="scientific">Microcystis aeruginosa NIES-3804</name>
    <dbReference type="NCBI Taxonomy" id="2517783"/>
    <lineage>
        <taxon>Bacteria</taxon>
        <taxon>Bacillati</taxon>
        <taxon>Cyanobacteriota</taxon>
        <taxon>Cyanophyceae</taxon>
        <taxon>Oscillatoriophycideae</taxon>
        <taxon>Chroococcales</taxon>
        <taxon>Microcystaceae</taxon>
        <taxon>Microcystis</taxon>
    </lineage>
</organism>
<dbReference type="EMBL" id="BJCI01000044">
    <property type="protein sequence ID" value="GCL51052.1"/>
    <property type="molecule type" value="Genomic_DNA"/>
</dbReference>
<dbReference type="GO" id="GO:0006313">
    <property type="term" value="P:DNA transposition"/>
    <property type="evidence" value="ECO:0007669"/>
    <property type="project" value="InterPro"/>
</dbReference>
<dbReference type="InterPro" id="IPR002559">
    <property type="entry name" value="Transposase_11"/>
</dbReference>
<dbReference type="AlphaFoldDB" id="A0A6H9GY30"/>
<comment type="caution">
    <text evidence="2">The sequence shown here is derived from an EMBL/GenBank/DDBJ whole genome shotgun (WGS) entry which is preliminary data.</text>
</comment>
<gene>
    <name evidence="2" type="ORF">NIES3804_26270</name>
</gene>
<evidence type="ECO:0000259" key="1">
    <source>
        <dbReference type="Pfam" id="PF01609"/>
    </source>
</evidence>
<dbReference type="Proteomes" id="UP000435041">
    <property type="component" value="Unassembled WGS sequence"/>
</dbReference>
<dbReference type="GO" id="GO:0004803">
    <property type="term" value="F:transposase activity"/>
    <property type="evidence" value="ECO:0007669"/>
    <property type="project" value="InterPro"/>
</dbReference>
<feature type="domain" description="Transposase IS4-like" evidence="1">
    <location>
        <begin position="17"/>
        <end position="207"/>
    </location>
</feature>
<protein>
    <submittedName>
        <fullName evidence="2">Transposase</fullName>
    </submittedName>
</protein>
<dbReference type="Pfam" id="PF01609">
    <property type="entry name" value="DDE_Tnp_1"/>
    <property type="match status" value="1"/>
</dbReference>
<proteinExistence type="predicted"/>